<reference evidence="2 3" key="1">
    <citation type="submission" date="2020-08" db="EMBL/GenBank/DDBJ databases">
        <title>Genomic Encyclopedia of Type Strains, Phase IV (KMG-IV): sequencing the most valuable type-strain genomes for metagenomic binning, comparative biology and taxonomic classification.</title>
        <authorList>
            <person name="Goeker M."/>
        </authorList>
    </citation>
    <scope>NUCLEOTIDE SEQUENCE [LARGE SCALE GENOMIC DNA]</scope>
    <source>
        <strain evidence="2 3">DSM 23960</strain>
    </source>
</reference>
<organism evidence="2 3">
    <name type="scientific">Brevundimonas lenta</name>
    <dbReference type="NCBI Taxonomy" id="424796"/>
    <lineage>
        <taxon>Bacteria</taxon>
        <taxon>Pseudomonadati</taxon>
        <taxon>Pseudomonadota</taxon>
        <taxon>Alphaproteobacteria</taxon>
        <taxon>Caulobacterales</taxon>
        <taxon>Caulobacteraceae</taxon>
        <taxon>Brevundimonas</taxon>
    </lineage>
</organism>
<feature type="transmembrane region" description="Helical" evidence="1">
    <location>
        <begin position="47"/>
        <end position="67"/>
    </location>
</feature>
<protein>
    <submittedName>
        <fullName evidence="2">Uncharacterized protein</fullName>
    </submittedName>
</protein>
<evidence type="ECO:0000313" key="2">
    <source>
        <dbReference type="EMBL" id="MBB4083549.1"/>
    </source>
</evidence>
<name>A0A7W6JEB1_9CAUL</name>
<dbReference type="AlphaFoldDB" id="A0A7W6JEB1"/>
<keyword evidence="1" id="KW-0472">Membrane</keyword>
<dbReference type="EMBL" id="JACIDM010000002">
    <property type="protein sequence ID" value="MBB4083549.1"/>
    <property type="molecule type" value="Genomic_DNA"/>
</dbReference>
<dbReference type="RefSeq" id="WP_183204635.1">
    <property type="nucleotide sequence ID" value="NZ_BAAAER010000009.1"/>
</dbReference>
<proteinExistence type="predicted"/>
<dbReference type="Proteomes" id="UP000529946">
    <property type="component" value="Unassembled WGS sequence"/>
</dbReference>
<evidence type="ECO:0000313" key="3">
    <source>
        <dbReference type="Proteomes" id="UP000529946"/>
    </source>
</evidence>
<keyword evidence="1" id="KW-1133">Transmembrane helix</keyword>
<comment type="caution">
    <text evidence="2">The sequence shown here is derived from an EMBL/GenBank/DDBJ whole genome shotgun (WGS) entry which is preliminary data.</text>
</comment>
<gene>
    <name evidence="2" type="ORF">GGR12_002415</name>
</gene>
<keyword evidence="3" id="KW-1185">Reference proteome</keyword>
<keyword evidence="1" id="KW-0812">Transmembrane</keyword>
<sequence length="81" mass="8253">MTAAKGTGSFFVGFGRAAMGLGALLVVAWAALWLVQAVGGPDWRMPMKLLQSGGALIIIGLVLTLLVQARGASEPSSKDPG</sequence>
<accession>A0A7W6JEB1</accession>
<evidence type="ECO:0000256" key="1">
    <source>
        <dbReference type="SAM" id="Phobius"/>
    </source>
</evidence>